<feature type="region of interest" description="Disordered" evidence="2">
    <location>
        <begin position="276"/>
        <end position="346"/>
    </location>
</feature>
<protein>
    <submittedName>
        <fullName evidence="5">SP110 nuclear antigen, tandem duplicate 3</fullName>
    </submittedName>
</protein>
<feature type="domain" description="HSR" evidence="4">
    <location>
        <begin position="1"/>
        <end position="109"/>
    </location>
</feature>
<feature type="domain" description="SAND" evidence="3">
    <location>
        <begin position="346"/>
        <end position="429"/>
    </location>
</feature>
<evidence type="ECO:0000259" key="4">
    <source>
        <dbReference type="PROSITE" id="PS51414"/>
    </source>
</evidence>
<dbReference type="Proteomes" id="UP000265120">
    <property type="component" value="Chromosome 17"/>
</dbReference>
<organism evidence="5 6">
    <name type="scientific">Cynoglossus semilaevis</name>
    <name type="common">Tongue sole</name>
    <dbReference type="NCBI Taxonomy" id="244447"/>
    <lineage>
        <taxon>Eukaryota</taxon>
        <taxon>Metazoa</taxon>
        <taxon>Chordata</taxon>
        <taxon>Craniata</taxon>
        <taxon>Vertebrata</taxon>
        <taxon>Euteleostomi</taxon>
        <taxon>Actinopterygii</taxon>
        <taxon>Neopterygii</taxon>
        <taxon>Teleostei</taxon>
        <taxon>Neoteleostei</taxon>
        <taxon>Acanthomorphata</taxon>
        <taxon>Carangaria</taxon>
        <taxon>Pleuronectiformes</taxon>
        <taxon>Pleuronectoidei</taxon>
        <taxon>Cynoglossidae</taxon>
        <taxon>Cynoglossinae</taxon>
        <taxon>Cynoglossus</taxon>
    </lineage>
</organism>
<reference evidence="5" key="3">
    <citation type="submission" date="2025-09" db="UniProtKB">
        <authorList>
            <consortium name="Ensembl"/>
        </authorList>
    </citation>
    <scope>IDENTIFICATION</scope>
</reference>
<feature type="compositionally biased region" description="Polar residues" evidence="2">
    <location>
        <begin position="323"/>
        <end position="337"/>
    </location>
</feature>
<accession>A0A3P8WPW1</accession>
<feature type="region of interest" description="Disordered" evidence="2">
    <location>
        <begin position="108"/>
        <end position="190"/>
    </location>
</feature>
<dbReference type="AlphaFoldDB" id="A0A3P8WPW1"/>
<feature type="compositionally biased region" description="Polar residues" evidence="2">
    <location>
        <begin position="154"/>
        <end position="175"/>
    </location>
</feature>
<dbReference type="STRING" id="244447.ENSCSEP00000028522"/>
<dbReference type="GeneTree" id="ENSGT00940000166738"/>
<dbReference type="PRINTS" id="PR01711">
    <property type="entry name" value="AIREGULATOR"/>
</dbReference>
<keyword evidence="6" id="KW-1185">Reference proteome</keyword>
<dbReference type="PANTHER" id="PTHR46386:SF1">
    <property type="entry name" value="NUCLEAR BODY PROTEIN SP140-LIKE PROTEIN"/>
    <property type="match status" value="1"/>
</dbReference>
<dbReference type="GO" id="GO:0003677">
    <property type="term" value="F:DNA binding"/>
    <property type="evidence" value="ECO:0007669"/>
    <property type="project" value="InterPro"/>
</dbReference>
<evidence type="ECO:0000256" key="1">
    <source>
        <dbReference type="ARBA" id="ARBA00022553"/>
    </source>
</evidence>
<feature type="compositionally biased region" description="Basic and acidic residues" evidence="2">
    <location>
        <begin position="120"/>
        <end position="132"/>
    </location>
</feature>
<dbReference type="Ensembl" id="ENSCSET00000028906.1">
    <property type="protein sequence ID" value="ENSCSEP00000028522.1"/>
    <property type="gene ID" value="ENSCSEG00000018254.1"/>
</dbReference>
<evidence type="ECO:0000313" key="6">
    <source>
        <dbReference type="Proteomes" id="UP000265120"/>
    </source>
</evidence>
<evidence type="ECO:0000259" key="3">
    <source>
        <dbReference type="PROSITE" id="PS50864"/>
    </source>
</evidence>
<evidence type="ECO:0000256" key="2">
    <source>
        <dbReference type="SAM" id="MobiDB-lite"/>
    </source>
</evidence>
<dbReference type="InterPro" id="IPR008087">
    <property type="entry name" value="AIRE"/>
</dbReference>
<dbReference type="InterPro" id="IPR010919">
    <property type="entry name" value="SAND-like_dom_sf"/>
</dbReference>
<dbReference type="GO" id="GO:0005737">
    <property type="term" value="C:cytoplasm"/>
    <property type="evidence" value="ECO:0007669"/>
    <property type="project" value="InterPro"/>
</dbReference>
<dbReference type="GO" id="GO:0000981">
    <property type="term" value="F:DNA-binding transcription factor activity, RNA polymerase II-specific"/>
    <property type="evidence" value="ECO:0007669"/>
    <property type="project" value="TreeGrafter"/>
</dbReference>
<dbReference type="InterPro" id="IPR004865">
    <property type="entry name" value="HSR_dom"/>
</dbReference>
<dbReference type="Gene3D" id="3.10.390.10">
    <property type="entry name" value="SAND domain-like"/>
    <property type="match status" value="2"/>
</dbReference>
<dbReference type="PANTHER" id="PTHR46386">
    <property type="entry name" value="NUCLEAR BODY PROTEIN SP140"/>
    <property type="match status" value="1"/>
</dbReference>
<dbReference type="OMA" id="CMENPQT"/>
<reference evidence="5 6" key="1">
    <citation type="journal article" date="2014" name="Nat. Genet.">
        <title>Whole-genome sequence of a flatfish provides insights into ZW sex chromosome evolution and adaptation to a benthic lifestyle.</title>
        <authorList>
            <person name="Chen S."/>
            <person name="Zhang G."/>
            <person name="Shao C."/>
            <person name="Huang Q."/>
            <person name="Liu G."/>
            <person name="Zhang P."/>
            <person name="Song W."/>
            <person name="An N."/>
            <person name="Chalopin D."/>
            <person name="Volff J.N."/>
            <person name="Hong Y."/>
            <person name="Li Q."/>
            <person name="Sha Z."/>
            <person name="Zhou H."/>
            <person name="Xie M."/>
            <person name="Yu Q."/>
            <person name="Liu Y."/>
            <person name="Xiang H."/>
            <person name="Wang N."/>
            <person name="Wu K."/>
            <person name="Yang C."/>
            <person name="Zhou Q."/>
            <person name="Liao X."/>
            <person name="Yang L."/>
            <person name="Hu Q."/>
            <person name="Zhang J."/>
            <person name="Meng L."/>
            <person name="Jin L."/>
            <person name="Tian Y."/>
            <person name="Lian J."/>
            <person name="Yang J."/>
            <person name="Miao G."/>
            <person name="Liu S."/>
            <person name="Liang Z."/>
            <person name="Yan F."/>
            <person name="Li Y."/>
            <person name="Sun B."/>
            <person name="Zhang H."/>
            <person name="Zhang J."/>
            <person name="Zhu Y."/>
            <person name="Du M."/>
            <person name="Zhao Y."/>
            <person name="Schartl M."/>
            <person name="Tang Q."/>
            <person name="Wang J."/>
        </authorList>
    </citation>
    <scope>NUCLEOTIDE SEQUENCE</scope>
</reference>
<dbReference type="GO" id="GO:0045182">
    <property type="term" value="F:translation regulator activity"/>
    <property type="evidence" value="ECO:0007669"/>
    <property type="project" value="InterPro"/>
</dbReference>
<reference evidence="5" key="2">
    <citation type="submission" date="2025-08" db="UniProtKB">
        <authorList>
            <consortium name="Ensembl"/>
        </authorList>
    </citation>
    <scope>IDENTIFICATION</scope>
</reference>
<dbReference type="Pfam" id="PF01342">
    <property type="entry name" value="SAND"/>
    <property type="match status" value="2"/>
</dbReference>
<dbReference type="PROSITE" id="PS50864">
    <property type="entry name" value="SAND"/>
    <property type="match status" value="2"/>
</dbReference>
<feature type="compositionally biased region" description="Acidic residues" evidence="2">
    <location>
        <begin position="304"/>
        <end position="322"/>
    </location>
</feature>
<dbReference type="SMART" id="SM00258">
    <property type="entry name" value="SAND"/>
    <property type="match status" value="2"/>
</dbReference>
<proteinExistence type="predicted"/>
<dbReference type="SUPFAM" id="SSF63763">
    <property type="entry name" value="SAND domain-like"/>
    <property type="match status" value="2"/>
</dbReference>
<dbReference type="GO" id="GO:0005634">
    <property type="term" value="C:nucleus"/>
    <property type="evidence" value="ECO:0007669"/>
    <property type="project" value="InterPro"/>
</dbReference>
<dbReference type="InterPro" id="IPR043563">
    <property type="entry name" value="Sp110/Sp140/Sp140L-like"/>
</dbReference>
<feature type="compositionally biased region" description="Acidic residues" evidence="2">
    <location>
        <begin position="133"/>
        <end position="143"/>
    </location>
</feature>
<feature type="domain" description="SAND" evidence="3">
    <location>
        <begin position="192"/>
        <end position="275"/>
    </location>
</feature>
<dbReference type="Pfam" id="PF03172">
    <property type="entry name" value="HSR"/>
    <property type="match status" value="1"/>
</dbReference>
<name>A0A3P8WPW1_CYNSE</name>
<sequence length="457" mass="52117">MDPLNFLESTELLQFLHYHKTELSCIEKPHTLLSQLKDHNLIPEDKHKKLTNMRSKDYIKKSLYELLDWFEREQSEHIHLFWKCLFKDVVMNTYPSLKMLHRSLMDGSYGSDTQIPPPVGKKETSDRKRNVSSDDEEEDEEEVISPKKKKKQQENGSTCDKNEQQPGPSSQSTPGQKRRSNRVSFSSPLKKGEKKDISSWALFKSQLHVTCGSQSGILSRERLAKGEKCITVDRKWFTPSEFEKFAGKERSKNWKTSILYRGTPLAKLFQEGHLKSPNYRRRKRTQSMAVRKSLLPGSTLTVSETEEKDEEEGQDDDDDDVETQGNNSCGNQTSSAGVSAKGGESDKQVEQSAEGCQVFTVTCEGLTGTLHQQRFASGSCDKCIRTEKTWLSPLEFTKEATCQTDISWKKDIKCEGEPLHALIEKGILKIHPLLCQCRLCSSDQKDLVSFLNYLTED</sequence>
<keyword evidence="1" id="KW-0597">Phosphoprotein</keyword>
<dbReference type="InParanoid" id="A0A3P8WPW1"/>
<evidence type="ECO:0000313" key="5">
    <source>
        <dbReference type="Ensembl" id="ENSCSEP00000028522.1"/>
    </source>
</evidence>
<dbReference type="GO" id="GO:0006959">
    <property type="term" value="P:humoral immune response"/>
    <property type="evidence" value="ECO:0007669"/>
    <property type="project" value="InterPro"/>
</dbReference>
<dbReference type="InterPro" id="IPR000770">
    <property type="entry name" value="SAND_dom"/>
</dbReference>
<dbReference type="PROSITE" id="PS51414">
    <property type="entry name" value="HSR"/>
    <property type="match status" value="1"/>
</dbReference>